<comment type="subcellular location">
    <subcellularLocation>
        <location evidence="1">Secreted</location>
    </subcellularLocation>
</comment>
<evidence type="ECO:0000313" key="6">
    <source>
        <dbReference type="Proteomes" id="UP000095300"/>
    </source>
</evidence>
<evidence type="ECO:0000256" key="2">
    <source>
        <dbReference type="ARBA" id="ARBA00022525"/>
    </source>
</evidence>
<dbReference type="SMART" id="SM01318">
    <property type="entry name" value="SVWC"/>
    <property type="match status" value="1"/>
</dbReference>
<organism evidence="5 6">
    <name type="scientific">Stomoxys calcitrans</name>
    <name type="common">Stable fly</name>
    <name type="synonym">Conops calcitrans</name>
    <dbReference type="NCBI Taxonomy" id="35570"/>
    <lineage>
        <taxon>Eukaryota</taxon>
        <taxon>Metazoa</taxon>
        <taxon>Ecdysozoa</taxon>
        <taxon>Arthropoda</taxon>
        <taxon>Hexapoda</taxon>
        <taxon>Insecta</taxon>
        <taxon>Pterygota</taxon>
        <taxon>Neoptera</taxon>
        <taxon>Endopterygota</taxon>
        <taxon>Diptera</taxon>
        <taxon>Brachycera</taxon>
        <taxon>Muscomorpha</taxon>
        <taxon>Muscoidea</taxon>
        <taxon>Muscidae</taxon>
        <taxon>Stomoxys</taxon>
    </lineage>
</organism>
<keyword evidence="6" id="KW-1185">Reference proteome</keyword>
<feature type="domain" description="Single" evidence="4">
    <location>
        <begin position="35"/>
        <end position="103"/>
    </location>
</feature>
<reference evidence="5" key="1">
    <citation type="submission" date="2020-05" db="UniProtKB">
        <authorList>
            <consortium name="EnsemblMetazoa"/>
        </authorList>
    </citation>
    <scope>IDENTIFICATION</scope>
    <source>
        <strain evidence="5">USDA</strain>
    </source>
</reference>
<evidence type="ECO:0000256" key="1">
    <source>
        <dbReference type="ARBA" id="ARBA00004613"/>
    </source>
</evidence>
<proteinExistence type="predicted"/>
<dbReference type="GO" id="GO:0005576">
    <property type="term" value="C:extracellular region"/>
    <property type="evidence" value="ECO:0007669"/>
    <property type="project" value="UniProtKB-SubCell"/>
</dbReference>
<dbReference type="Pfam" id="PF15430">
    <property type="entry name" value="SVWC"/>
    <property type="match status" value="1"/>
</dbReference>
<dbReference type="PANTHER" id="PTHR39957:SF1">
    <property type="entry name" value="AT09846P1-RELATED"/>
    <property type="match status" value="1"/>
</dbReference>
<feature type="chain" id="PRO_5009325142" description="Single domain-containing protein" evidence="3">
    <location>
        <begin position="20"/>
        <end position="104"/>
    </location>
</feature>
<evidence type="ECO:0000256" key="3">
    <source>
        <dbReference type="SAM" id="SignalP"/>
    </source>
</evidence>
<dbReference type="KEGG" id="scac:106095699"/>
<protein>
    <recommendedName>
        <fullName evidence="4">Single domain-containing protein</fullName>
    </recommendedName>
</protein>
<dbReference type="InterPro" id="IPR053308">
    <property type="entry name" value="Vago-like"/>
</dbReference>
<evidence type="ECO:0000259" key="4">
    <source>
        <dbReference type="SMART" id="SM01318"/>
    </source>
</evidence>
<dbReference type="AlphaFoldDB" id="A0A1I8NLK4"/>
<feature type="signal peptide" evidence="3">
    <location>
        <begin position="1"/>
        <end position="19"/>
    </location>
</feature>
<sequence length="104" mass="11361">MKLFIFAFILMALGAVTLAQEHLRYFKHLDHPGKCVFEDLVLSPGEEGQPRGSCLRLSCKQRDGLGSLKLCSPAQPAKPNCKVGGLINPSGVYPSCCERQVICK</sequence>
<keyword evidence="3" id="KW-0732">Signal</keyword>
<gene>
    <name evidence="5" type="primary">106095699</name>
</gene>
<dbReference type="EnsemblMetazoa" id="SCAU000066-RA">
    <property type="protein sequence ID" value="SCAU000066-PA"/>
    <property type="gene ID" value="SCAU000066"/>
</dbReference>
<dbReference type="PANTHER" id="PTHR39957">
    <property type="entry name" value="AT09846P1-RELATED"/>
    <property type="match status" value="1"/>
</dbReference>
<keyword evidence="2" id="KW-0964">Secreted</keyword>
<dbReference type="OrthoDB" id="7901229at2759"/>
<dbReference type="VEuPathDB" id="VectorBase:SCAU000066"/>
<dbReference type="InterPro" id="IPR029277">
    <property type="entry name" value="SVWC_dom"/>
</dbReference>
<accession>A0A1I8NLK4</accession>
<name>A0A1I8NLK4_STOCA</name>
<dbReference type="Proteomes" id="UP000095300">
    <property type="component" value="Unassembled WGS sequence"/>
</dbReference>
<evidence type="ECO:0000313" key="5">
    <source>
        <dbReference type="EnsemblMetazoa" id="SCAU000066-PA"/>
    </source>
</evidence>